<dbReference type="AlphaFoldDB" id="A0ABD1G1V0"/>
<sequence>MSPNKHSIPLSHYRPSLLFSPNSQIENILAFISLSRLLTPDTQNWDLGCCHRFTPRGQTRSAVGLSLPHLPSSRRRPSTSREASLSRLRLPIVGGSSSCCHWSPSCPVTVVVATATIAGPSHCRCSLYRDRVDVAVFPRRNRSSPALVLPSCLEEGAAVAASQPDEDLYPYLLLIAHLLSCGRKTAVVSIFGLGAEHLWAISCFVLKLSTSGAGGWLGLV</sequence>
<dbReference type="Proteomes" id="UP001567538">
    <property type="component" value="Unassembled WGS sequence"/>
</dbReference>
<keyword evidence="3" id="KW-1185">Reference proteome</keyword>
<name>A0ABD1G1V0_SALDI</name>
<proteinExistence type="predicted"/>
<comment type="caution">
    <text evidence="2">The sequence shown here is derived from an EMBL/GenBank/DDBJ whole genome shotgun (WGS) entry which is preliminary data.</text>
</comment>
<protein>
    <submittedName>
        <fullName evidence="2">Uncharacterized protein</fullName>
    </submittedName>
</protein>
<accession>A0ABD1G1V0</accession>
<evidence type="ECO:0000256" key="1">
    <source>
        <dbReference type="SAM" id="MobiDB-lite"/>
    </source>
</evidence>
<dbReference type="EMBL" id="JBEAFC010000011">
    <property type="protein sequence ID" value="KAL1536973.1"/>
    <property type="molecule type" value="Genomic_DNA"/>
</dbReference>
<reference evidence="2 3" key="1">
    <citation type="submission" date="2024-06" db="EMBL/GenBank/DDBJ databases">
        <title>A chromosome level genome sequence of Diviner's sage (Salvia divinorum).</title>
        <authorList>
            <person name="Ford S.A."/>
            <person name="Ro D.-K."/>
            <person name="Ness R.W."/>
            <person name="Phillips M.A."/>
        </authorList>
    </citation>
    <scope>NUCLEOTIDE SEQUENCE [LARGE SCALE GENOMIC DNA]</scope>
    <source>
        <strain evidence="2">SAF-2024a</strain>
        <tissue evidence="2">Leaf</tissue>
    </source>
</reference>
<evidence type="ECO:0000313" key="2">
    <source>
        <dbReference type="EMBL" id="KAL1536973.1"/>
    </source>
</evidence>
<evidence type="ECO:0000313" key="3">
    <source>
        <dbReference type="Proteomes" id="UP001567538"/>
    </source>
</evidence>
<organism evidence="2 3">
    <name type="scientific">Salvia divinorum</name>
    <name type="common">Maria pastora</name>
    <name type="synonym">Diviner's sage</name>
    <dbReference type="NCBI Taxonomy" id="28513"/>
    <lineage>
        <taxon>Eukaryota</taxon>
        <taxon>Viridiplantae</taxon>
        <taxon>Streptophyta</taxon>
        <taxon>Embryophyta</taxon>
        <taxon>Tracheophyta</taxon>
        <taxon>Spermatophyta</taxon>
        <taxon>Magnoliopsida</taxon>
        <taxon>eudicotyledons</taxon>
        <taxon>Gunneridae</taxon>
        <taxon>Pentapetalae</taxon>
        <taxon>asterids</taxon>
        <taxon>lamiids</taxon>
        <taxon>Lamiales</taxon>
        <taxon>Lamiaceae</taxon>
        <taxon>Nepetoideae</taxon>
        <taxon>Mentheae</taxon>
        <taxon>Salviinae</taxon>
        <taxon>Salvia</taxon>
        <taxon>Salvia subgen. Calosphace</taxon>
    </lineage>
</organism>
<gene>
    <name evidence="2" type="ORF">AAHA92_29540</name>
</gene>
<feature type="region of interest" description="Disordered" evidence="1">
    <location>
        <begin position="62"/>
        <end position="83"/>
    </location>
</feature>